<dbReference type="Proteomes" id="UP001177021">
    <property type="component" value="Unassembled WGS sequence"/>
</dbReference>
<evidence type="ECO:0000313" key="2">
    <source>
        <dbReference type="Proteomes" id="UP001177021"/>
    </source>
</evidence>
<dbReference type="EMBL" id="CASHSV030000409">
    <property type="protein sequence ID" value="CAJ2663972.1"/>
    <property type="molecule type" value="Genomic_DNA"/>
</dbReference>
<sequence length="71" mass="8245">MERRTSQVSLRENQEVEKRIQPRQGLSGYVFMVELSVRNAINKHQNKIHLKAPPPKPKDTNPTPKLPLDRC</sequence>
<protein>
    <submittedName>
        <fullName evidence="1">Uncharacterized protein</fullName>
    </submittedName>
</protein>
<gene>
    <name evidence="1" type="ORF">MILVUS5_LOCUS29300</name>
</gene>
<keyword evidence="2" id="KW-1185">Reference proteome</keyword>
<name>A0ACB0L5V0_TRIPR</name>
<comment type="caution">
    <text evidence="1">The sequence shown here is derived from an EMBL/GenBank/DDBJ whole genome shotgun (WGS) entry which is preliminary data.</text>
</comment>
<reference evidence="1" key="1">
    <citation type="submission" date="2023-10" db="EMBL/GenBank/DDBJ databases">
        <authorList>
            <person name="Rodriguez Cubillos JULIANA M."/>
            <person name="De Vega J."/>
        </authorList>
    </citation>
    <scope>NUCLEOTIDE SEQUENCE</scope>
</reference>
<accession>A0ACB0L5V0</accession>
<proteinExistence type="predicted"/>
<evidence type="ECO:0000313" key="1">
    <source>
        <dbReference type="EMBL" id="CAJ2663972.1"/>
    </source>
</evidence>
<organism evidence="1 2">
    <name type="scientific">Trifolium pratense</name>
    <name type="common">Red clover</name>
    <dbReference type="NCBI Taxonomy" id="57577"/>
    <lineage>
        <taxon>Eukaryota</taxon>
        <taxon>Viridiplantae</taxon>
        <taxon>Streptophyta</taxon>
        <taxon>Embryophyta</taxon>
        <taxon>Tracheophyta</taxon>
        <taxon>Spermatophyta</taxon>
        <taxon>Magnoliopsida</taxon>
        <taxon>eudicotyledons</taxon>
        <taxon>Gunneridae</taxon>
        <taxon>Pentapetalae</taxon>
        <taxon>rosids</taxon>
        <taxon>fabids</taxon>
        <taxon>Fabales</taxon>
        <taxon>Fabaceae</taxon>
        <taxon>Papilionoideae</taxon>
        <taxon>50 kb inversion clade</taxon>
        <taxon>NPAAA clade</taxon>
        <taxon>Hologalegina</taxon>
        <taxon>IRL clade</taxon>
        <taxon>Trifolieae</taxon>
        <taxon>Trifolium</taxon>
    </lineage>
</organism>